<comment type="caution">
    <text evidence="3">The sequence shown here is derived from an EMBL/GenBank/DDBJ whole genome shotgun (WGS) entry which is preliminary data.</text>
</comment>
<gene>
    <name evidence="3" type="ORF">UV20_C0001G0007</name>
</gene>
<accession>A0A0G1A8I7</accession>
<organism evidence="3 4">
    <name type="scientific">Candidatus Magasanikbacteria bacterium GW2011_GWA2_42_32</name>
    <dbReference type="NCBI Taxonomy" id="1619039"/>
    <lineage>
        <taxon>Bacteria</taxon>
        <taxon>Candidatus Magasanikiibacteriota</taxon>
    </lineage>
</organism>
<dbReference type="Pfam" id="PF14478">
    <property type="entry name" value="DUF4430"/>
    <property type="match status" value="1"/>
</dbReference>
<feature type="transmembrane region" description="Helical" evidence="1">
    <location>
        <begin position="12"/>
        <end position="29"/>
    </location>
</feature>
<keyword evidence="1" id="KW-0472">Membrane</keyword>
<keyword evidence="1" id="KW-1133">Transmembrane helix</keyword>
<evidence type="ECO:0000256" key="1">
    <source>
        <dbReference type="SAM" id="Phobius"/>
    </source>
</evidence>
<evidence type="ECO:0000259" key="2">
    <source>
        <dbReference type="Pfam" id="PF14478"/>
    </source>
</evidence>
<name>A0A0G1A8I7_9BACT</name>
<dbReference type="Proteomes" id="UP000034837">
    <property type="component" value="Unassembled WGS sequence"/>
</dbReference>
<feature type="domain" description="Transcobalamin-like C-terminal" evidence="2">
    <location>
        <begin position="123"/>
        <end position="197"/>
    </location>
</feature>
<dbReference type="Gene3D" id="2.170.130.30">
    <property type="match status" value="1"/>
</dbReference>
<reference evidence="3 4" key="1">
    <citation type="journal article" date="2015" name="Nature">
        <title>rRNA introns, odd ribosomes, and small enigmatic genomes across a large radiation of phyla.</title>
        <authorList>
            <person name="Brown C.T."/>
            <person name="Hug L.A."/>
            <person name="Thomas B.C."/>
            <person name="Sharon I."/>
            <person name="Castelle C.J."/>
            <person name="Singh A."/>
            <person name="Wilkins M.J."/>
            <person name="Williams K.H."/>
            <person name="Banfield J.F."/>
        </authorList>
    </citation>
    <scope>NUCLEOTIDE SEQUENCE [LARGE SCALE GENOMIC DNA]</scope>
</reference>
<dbReference type="AlphaFoldDB" id="A0A0G1A8I7"/>
<dbReference type="InterPro" id="IPR027954">
    <property type="entry name" value="Transcobalamin-like_C"/>
</dbReference>
<keyword evidence="1" id="KW-0812">Transmembrane</keyword>
<evidence type="ECO:0000313" key="3">
    <source>
        <dbReference type="EMBL" id="KKS57367.1"/>
    </source>
</evidence>
<evidence type="ECO:0000313" key="4">
    <source>
        <dbReference type="Proteomes" id="UP000034837"/>
    </source>
</evidence>
<proteinExistence type="predicted"/>
<dbReference type="EMBL" id="LCDO01000001">
    <property type="protein sequence ID" value="KKS57367.1"/>
    <property type="molecule type" value="Genomic_DNA"/>
</dbReference>
<protein>
    <recommendedName>
        <fullName evidence="2">Transcobalamin-like C-terminal domain-containing protein</fullName>
    </recommendedName>
</protein>
<sequence length="201" mass="23046">MKHFFKKNKHHLGIWALSGLILLWSTIWLNSLEKKTKENFFPSVNNLTGIASSSLSDVNKQVKPADDTLRVVSSSPVIKESINSFAVSTSSIAEQEKQENLVTFEFISPNSEKRFQIAIMENETVYQAMLRLKEKSGLVFEVKDYSGLGVFVESINGLTNNPKENQFWIYYLNNKTAITGVSLTKLHFNDLITWRYENRKF</sequence>